<evidence type="ECO:0000313" key="7">
    <source>
        <dbReference type="Proteomes" id="UP000183275"/>
    </source>
</evidence>
<dbReference type="InterPro" id="IPR055438">
    <property type="entry name" value="AstE_AspA_cat"/>
</dbReference>
<dbReference type="PANTHER" id="PTHR15162:SF7">
    <property type="entry name" value="SUCCINYLGLUTAMATE DESUCCINYLASE"/>
    <property type="match status" value="1"/>
</dbReference>
<name>A0A1I0MHQ7_9EURY</name>
<dbReference type="PANTHER" id="PTHR15162">
    <property type="entry name" value="ASPARTOACYLASE"/>
    <property type="match status" value="1"/>
</dbReference>
<dbReference type="Pfam" id="PF24827">
    <property type="entry name" value="AstE_AspA_cat"/>
    <property type="match status" value="1"/>
</dbReference>
<dbReference type="RefSeq" id="WP_049990866.1">
    <property type="nucleotide sequence ID" value="NZ_FOIS01000001.1"/>
</dbReference>
<protein>
    <submittedName>
        <fullName evidence="6">Succinylglutamate desuccinylase</fullName>
    </submittedName>
</protein>
<dbReference type="GO" id="GO:0016788">
    <property type="term" value="F:hydrolase activity, acting on ester bonds"/>
    <property type="evidence" value="ECO:0007669"/>
    <property type="project" value="InterPro"/>
</dbReference>
<evidence type="ECO:0000256" key="2">
    <source>
        <dbReference type="ARBA" id="ARBA00022723"/>
    </source>
</evidence>
<evidence type="ECO:0000256" key="3">
    <source>
        <dbReference type="ARBA" id="ARBA00022801"/>
    </source>
</evidence>
<evidence type="ECO:0000313" key="6">
    <source>
        <dbReference type="EMBL" id="SEV87608.1"/>
    </source>
</evidence>
<accession>A0A1I0MHQ7</accession>
<dbReference type="STRING" id="1202768.SAMN05216285_0957"/>
<dbReference type="EMBL" id="FOIS01000001">
    <property type="protein sequence ID" value="SEV87608.1"/>
    <property type="molecule type" value="Genomic_DNA"/>
</dbReference>
<comment type="cofactor">
    <cofactor evidence="1">
        <name>Zn(2+)</name>
        <dbReference type="ChEBI" id="CHEBI:29105"/>
    </cofactor>
</comment>
<dbReference type="Gene3D" id="3.40.630.10">
    <property type="entry name" value="Zn peptidases"/>
    <property type="match status" value="1"/>
</dbReference>
<evidence type="ECO:0000256" key="4">
    <source>
        <dbReference type="ARBA" id="ARBA00022833"/>
    </source>
</evidence>
<dbReference type="AlphaFoldDB" id="A0A1I0MHQ7"/>
<dbReference type="Proteomes" id="UP000183275">
    <property type="component" value="Unassembled WGS sequence"/>
</dbReference>
<keyword evidence="4" id="KW-0862">Zinc</keyword>
<gene>
    <name evidence="6" type="ORF">SAMN05216285_0957</name>
</gene>
<dbReference type="InterPro" id="IPR050178">
    <property type="entry name" value="AspA/AstE_fam"/>
</dbReference>
<dbReference type="GO" id="GO:0005829">
    <property type="term" value="C:cytosol"/>
    <property type="evidence" value="ECO:0007669"/>
    <property type="project" value="TreeGrafter"/>
</dbReference>
<dbReference type="eggNOG" id="arCOG02888">
    <property type="taxonomic scope" value="Archaea"/>
</dbReference>
<evidence type="ECO:0000259" key="5">
    <source>
        <dbReference type="Pfam" id="PF24827"/>
    </source>
</evidence>
<sequence length="269" mass="28927">MRVAQLGSGTPEIAVVAGVHGDEPCGVRAVERLLDDRPTVERPVKLIVANEDALERQVRFIDEDLNRAFPGSPDAKTHEGSLAHELVSELEGCLTFSMHSTQSHADPFAIVNGVSETATDVVPQLPVTAMVETSNFADGRLFSTIDTIEVECGLQGSETAAENADRLTRAFLTAVDALPGDTVRRDLPVYRLTDVIRKDQADTYEVFVENFTAVEAGASFAAADGDEQVADESFYPVLMSPNGYRDVFGYAAEKVDVIETTASADATSD</sequence>
<proteinExistence type="predicted"/>
<keyword evidence="7" id="KW-1185">Reference proteome</keyword>
<evidence type="ECO:0000256" key="1">
    <source>
        <dbReference type="ARBA" id="ARBA00001947"/>
    </source>
</evidence>
<organism evidence="6 7">
    <name type="scientific">Natrinema salifodinae</name>
    <dbReference type="NCBI Taxonomy" id="1202768"/>
    <lineage>
        <taxon>Archaea</taxon>
        <taxon>Methanobacteriati</taxon>
        <taxon>Methanobacteriota</taxon>
        <taxon>Stenosarchaea group</taxon>
        <taxon>Halobacteria</taxon>
        <taxon>Halobacteriales</taxon>
        <taxon>Natrialbaceae</taxon>
        <taxon>Natrinema</taxon>
    </lineage>
</organism>
<keyword evidence="2" id="KW-0479">Metal-binding</keyword>
<dbReference type="OrthoDB" id="323389at2157"/>
<keyword evidence="3" id="KW-0378">Hydrolase</keyword>
<feature type="domain" description="Succinylglutamate desuccinylase/Aspartoacylase catalytic" evidence="5">
    <location>
        <begin position="11"/>
        <end position="91"/>
    </location>
</feature>
<dbReference type="SUPFAM" id="SSF53187">
    <property type="entry name" value="Zn-dependent exopeptidases"/>
    <property type="match status" value="1"/>
</dbReference>
<reference evidence="7" key="1">
    <citation type="submission" date="2016-10" db="EMBL/GenBank/DDBJ databases">
        <authorList>
            <person name="Varghese N."/>
        </authorList>
    </citation>
    <scope>NUCLEOTIDE SEQUENCE [LARGE SCALE GENOMIC DNA]</scope>
    <source>
        <strain evidence="7">CGMCC 1.12284</strain>
    </source>
</reference>
<dbReference type="GO" id="GO:0046872">
    <property type="term" value="F:metal ion binding"/>
    <property type="evidence" value="ECO:0007669"/>
    <property type="project" value="UniProtKB-KW"/>
</dbReference>